<dbReference type="InterPro" id="IPR008023">
    <property type="entry name" value="DUF748"/>
</dbReference>
<dbReference type="PANTHER" id="PTHR30441">
    <property type="entry name" value="DUF748 DOMAIN-CONTAINING PROTEIN"/>
    <property type="match status" value="1"/>
</dbReference>
<dbReference type="Proteomes" id="UP001062165">
    <property type="component" value="Chromosome"/>
</dbReference>
<protein>
    <submittedName>
        <fullName evidence="1">DUF748 domain-containing protein</fullName>
    </submittedName>
</protein>
<dbReference type="EMBL" id="CP106735">
    <property type="protein sequence ID" value="UXX80300.1"/>
    <property type="molecule type" value="Genomic_DNA"/>
</dbReference>
<dbReference type="InterPro" id="IPR052894">
    <property type="entry name" value="AsmA-related"/>
</dbReference>
<reference evidence="1" key="1">
    <citation type="submission" date="2022-10" db="EMBL/GenBank/DDBJ databases">
        <title>Comparative genomics and taxonomic characterization of three novel marine species of genus Reichenbachiella exhibiting antioxidant and polysaccharide degradation activities.</title>
        <authorList>
            <person name="Muhammad N."/>
            <person name="Lee Y.-J."/>
            <person name="Ko J."/>
            <person name="Kim S.-G."/>
        </authorList>
    </citation>
    <scope>NUCLEOTIDE SEQUENCE</scope>
    <source>
        <strain evidence="1">Wsw4-B4</strain>
    </source>
</reference>
<dbReference type="PANTHER" id="PTHR30441:SF8">
    <property type="entry name" value="DUF748 DOMAIN-CONTAINING PROTEIN"/>
    <property type="match status" value="1"/>
</dbReference>
<organism evidence="1 2">
    <name type="scientific">Reichenbachiella carrageenanivorans</name>
    <dbReference type="NCBI Taxonomy" id="2979869"/>
    <lineage>
        <taxon>Bacteria</taxon>
        <taxon>Pseudomonadati</taxon>
        <taxon>Bacteroidota</taxon>
        <taxon>Cytophagia</taxon>
        <taxon>Cytophagales</taxon>
        <taxon>Reichenbachiellaceae</taxon>
        <taxon>Reichenbachiella</taxon>
    </lineage>
</organism>
<accession>A0ABY6D8T9</accession>
<keyword evidence="2" id="KW-1185">Reference proteome</keyword>
<dbReference type="RefSeq" id="WP_263052030.1">
    <property type="nucleotide sequence ID" value="NZ_CP106735.1"/>
</dbReference>
<name>A0ABY6D8T9_9BACT</name>
<evidence type="ECO:0000313" key="1">
    <source>
        <dbReference type="EMBL" id="UXX80300.1"/>
    </source>
</evidence>
<evidence type="ECO:0000313" key="2">
    <source>
        <dbReference type="Proteomes" id="UP001062165"/>
    </source>
</evidence>
<dbReference type="Pfam" id="PF05359">
    <property type="entry name" value="DUF748"/>
    <property type="match status" value="1"/>
</dbReference>
<sequence>MKKSILLILGLLTTILIGARLYLPTFLTRYVTQVVQGIPGYTGGVENIDVHLVRGAYSIHGLHIDKEERGVVQHFFESKRTDVSIQWKALFDGAIVGEIAFDQPKLNIVAKQEKESDTPSMTPDWTKPIKELIPLQINQLRVHQGQIHYLDHYSSPKVDIYLNQLDLHASNLSNATDQANKLPAHVTAQATSIGGGRLDMSMDINVLKEVPDFDMDLIFEEISMPALNDFIKAYSKIDVEEGLFSLYMEVSALDGTLNGYLKPVIEDLKIVKWKADKDEPLKLIWELIASGIVEIFENQPNNRTATKIPITGKLNKAKAKYWLAMVNVLKNAFIEAIEKKTDQSIKIKTQPNKKVRLSSS</sequence>
<gene>
    <name evidence="1" type="ORF">N7E81_04195</name>
</gene>
<proteinExistence type="predicted"/>